<name>A0A1Q4I2S7_9MYCO</name>
<dbReference type="AlphaFoldDB" id="A0A1Q4I2S7"/>
<dbReference type="GO" id="GO:0020037">
    <property type="term" value="F:heme binding"/>
    <property type="evidence" value="ECO:0007669"/>
    <property type="project" value="InterPro"/>
</dbReference>
<evidence type="ECO:0000256" key="1">
    <source>
        <dbReference type="ARBA" id="ARBA00001971"/>
    </source>
</evidence>
<organism evidence="9 10">
    <name type="scientific">Mycobacterium paraffinicum</name>
    <dbReference type="NCBI Taxonomy" id="53378"/>
    <lineage>
        <taxon>Bacteria</taxon>
        <taxon>Bacillati</taxon>
        <taxon>Actinomycetota</taxon>
        <taxon>Actinomycetes</taxon>
        <taxon>Mycobacteriales</taxon>
        <taxon>Mycobacteriaceae</taxon>
        <taxon>Mycobacterium</taxon>
    </lineage>
</organism>
<dbReference type="STRING" id="53378.BRW65_01695"/>
<dbReference type="OrthoDB" id="142769at2"/>
<evidence type="ECO:0000256" key="6">
    <source>
        <dbReference type="ARBA" id="ARBA00023004"/>
    </source>
</evidence>
<evidence type="ECO:0000256" key="5">
    <source>
        <dbReference type="ARBA" id="ARBA00023002"/>
    </source>
</evidence>
<keyword evidence="10" id="KW-1185">Reference proteome</keyword>
<dbReference type="Proteomes" id="UP000186438">
    <property type="component" value="Unassembled WGS sequence"/>
</dbReference>
<gene>
    <name evidence="9" type="ORF">BRW65_01695</name>
</gene>
<proteinExistence type="inferred from homology"/>
<evidence type="ECO:0000313" key="9">
    <source>
        <dbReference type="EMBL" id="OJZ76166.1"/>
    </source>
</evidence>
<evidence type="ECO:0000256" key="7">
    <source>
        <dbReference type="ARBA" id="ARBA00023033"/>
    </source>
</evidence>
<dbReference type="PROSITE" id="PS00086">
    <property type="entry name" value="CYTOCHROME_P450"/>
    <property type="match status" value="1"/>
</dbReference>
<sequence length="404" mass="45770">MVSDSQPVDYDLFSEDTMADPAFYHRIARAKCPVHRMDRDGEHPLYSLLRYDDVLGQLRNPKLWSSRWGQSPPYVEERGLRSDPPEHTIYRRLVNPIFKARRVNGLESRISELANRLVDSMIGKGQGDLYADFAAILPVHVMAELLGVESDRWADFRRWSTEFVASLGAGDPDREAAARAPIYAYFTGLLDERRELLARAPDESPDDVLHVLLTTDHPDGRPYRNDEILPVTLLLLVGGTDTTTFTLTNCMYRLLEHPSLWSQVTADISLCANAIEESLRFDSPVIGTFRTNNEEVTIDGVTIPAGSKVRATFGSANRDEAVWDDPDTFRLDRDIDDQRAKHLAFGYGTHYCVGAPLARLEGRVALETLAKRLPSMWLRRRPRHVTAYQIRGMCEVLVGWTERA</sequence>
<keyword evidence="3 8" id="KW-0349">Heme</keyword>
<dbReference type="GO" id="GO:0004497">
    <property type="term" value="F:monooxygenase activity"/>
    <property type="evidence" value="ECO:0007669"/>
    <property type="project" value="UniProtKB-KW"/>
</dbReference>
<dbReference type="Gene3D" id="1.10.630.10">
    <property type="entry name" value="Cytochrome P450"/>
    <property type="match status" value="1"/>
</dbReference>
<evidence type="ECO:0008006" key="11">
    <source>
        <dbReference type="Google" id="ProtNLM"/>
    </source>
</evidence>
<dbReference type="InterPro" id="IPR036396">
    <property type="entry name" value="Cyt_P450_sf"/>
</dbReference>
<dbReference type="InterPro" id="IPR002397">
    <property type="entry name" value="Cyt_P450_B"/>
</dbReference>
<comment type="cofactor">
    <cofactor evidence="1">
        <name>heme</name>
        <dbReference type="ChEBI" id="CHEBI:30413"/>
    </cofactor>
</comment>
<dbReference type="EMBL" id="MPNT01000001">
    <property type="protein sequence ID" value="OJZ76166.1"/>
    <property type="molecule type" value="Genomic_DNA"/>
</dbReference>
<keyword evidence="4 8" id="KW-0479">Metal-binding</keyword>
<dbReference type="PANTHER" id="PTHR46696:SF6">
    <property type="entry name" value="P450, PUTATIVE (EUROFUNG)-RELATED"/>
    <property type="match status" value="1"/>
</dbReference>
<dbReference type="Pfam" id="PF00067">
    <property type="entry name" value="p450"/>
    <property type="match status" value="1"/>
</dbReference>
<dbReference type="PRINTS" id="PR00359">
    <property type="entry name" value="BP450"/>
</dbReference>
<protein>
    <recommendedName>
        <fullName evidence="11">Cytochrome</fullName>
    </recommendedName>
</protein>
<evidence type="ECO:0000256" key="2">
    <source>
        <dbReference type="ARBA" id="ARBA00010617"/>
    </source>
</evidence>
<accession>A0A1Q4I2S7</accession>
<keyword evidence="7 8" id="KW-0503">Monooxygenase</keyword>
<dbReference type="PRINTS" id="PR00385">
    <property type="entry name" value="P450"/>
</dbReference>
<evidence type="ECO:0000256" key="3">
    <source>
        <dbReference type="ARBA" id="ARBA00022617"/>
    </source>
</evidence>
<keyword evidence="6 8" id="KW-0408">Iron</keyword>
<evidence type="ECO:0000313" key="10">
    <source>
        <dbReference type="Proteomes" id="UP000186438"/>
    </source>
</evidence>
<reference evidence="9 10" key="1">
    <citation type="submission" date="2016-11" db="EMBL/GenBank/DDBJ databases">
        <title>Genome sequences of unsequenced Mycobacteria.</title>
        <authorList>
            <person name="Greninger A.L."/>
            <person name="Fang F."/>
            <person name="Jerome K.R."/>
        </authorList>
    </citation>
    <scope>NUCLEOTIDE SEQUENCE [LARGE SCALE GENOMIC DNA]</scope>
    <source>
        <strain evidence="9 10">M11</strain>
    </source>
</reference>
<dbReference type="SUPFAM" id="SSF48264">
    <property type="entry name" value="Cytochrome P450"/>
    <property type="match status" value="1"/>
</dbReference>
<evidence type="ECO:0000256" key="4">
    <source>
        <dbReference type="ARBA" id="ARBA00022723"/>
    </source>
</evidence>
<dbReference type="PANTHER" id="PTHR46696">
    <property type="entry name" value="P450, PUTATIVE (EUROFUNG)-RELATED"/>
    <property type="match status" value="1"/>
</dbReference>
<dbReference type="InterPro" id="IPR017972">
    <property type="entry name" value="Cyt_P450_CS"/>
</dbReference>
<comment type="similarity">
    <text evidence="2 8">Belongs to the cytochrome P450 family.</text>
</comment>
<dbReference type="GO" id="GO:0005506">
    <property type="term" value="F:iron ion binding"/>
    <property type="evidence" value="ECO:0007669"/>
    <property type="project" value="InterPro"/>
</dbReference>
<dbReference type="RefSeq" id="WP_073870513.1">
    <property type="nucleotide sequence ID" value="NZ_MPNT01000001.1"/>
</dbReference>
<dbReference type="GO" id="GO:0016705">
    <property type="term" value="F:oxidoreductase activity, acting on paired donors, with incorporation or reduction of molecular oxygen"/>
    <property type="evidence" value="ECO:0007669"/>
    <property type="project" value="InterPro"/>
</dbReference>
<comment type="caution">
    <text evidence="9">The sequence shown here is derived from an EMBL/GenBank/DDBJ whole genome shotgun (WGS) entry which is preliminary data.</text>
</comment>
<dbReference type="FunFam" id="1.10.630.10:FF:000018">
    <property type="entry name" value="Cytochrome P450 monooxygenase"/>
    <property type="match status" value="1"/>
</dbReference>
<evidence type="ECO:0000256" key="8">
    <source>
        <dbReference type="RuleBase" id="RU000461"/>
    </source>
</evidence>
<keyword evidence="5 8" id="KW-0560">Oxidoreductase</keyword>
<dbReference type="InterPro" id="IPR001128">
    <property type="entry name" value="Cyt_P450"/>
</dbReference>